<gene>
    <name evidence="4" type="ORF">TH606_04340</name>
</gene>
<sequence>MQVTFLGHATFKIISLEGVRILIDPWLDNPKSPKNCDRGPYDLILITHAHGDHLGNVLELARSAATEVIAIHEIQQYLLSHGVPNVTGMNIGGSYRTKGVTITMVQAMHSSSIQQNEEIIYGGDAAGFVVRLENGRTFYHAGDTGLFYDMKLIGELYQPEVAFLPIGDHYVMGPREAAKACKLLKPKIVIPMHFGTFPLLTGTPEEFKKHLAEFAPEVSLKVLEPGETVEL</sequence>
<name>A0A177E903_9BACT</name>
<dbReference type="NCBIfam" id="NF001911">
    <property type="entry name" value="PRK00685.1"/>
    <property type="match status" value="1"/>
</dbReference>
<dbReference type="Pfam" id="PF12706">
    <property type="entry name" value="Lactamase_B_2"/>
    <property type="match status" value="1"/>
</dbReference>
<dbReference type="InterPro" id="IPR050114">
    <property type="entry name" value="UPF0173_UPF0282_UlaG_hydrolase"/>
</dbReference>
<feature type="domain" description="Metallo-beta-lactamase" evidence="3">
    <location>
        <begin position="7"/>
        <end position="193"/>
    </location>
</feature>
<dbReference type="InterPro" id="IPR036866">
    <property type="entry name" value="RibonucZ/Hydroxyglut_hydro"/>
</dbReference>
<evidence type="ECO:0000313" key="5">
    <source>
        <dbReference type="Proteomes" id="UP000076964"/>
    </source>
</evidence>
<evidence type="ECO:0000259" key="3">
    <source>
        <dbReference type="SMART" id="SM00849"/>
    </source>
</evidence>
<organism evidence="4 5">
    <name type="scientific">Thermodesulfatator autotrophicus</name>
    <dbReference type="NCBI Taxonomy" id="1795632"/>
    <lineage>
        <taxon>Bacteria</taxon>
        <taxon>Pseudomonadati</taxon>
        <taxon>Thermodesulfobacteriota</taxon>
        <taxon>Thermodesulfobacteria</taxon>
        <taxon>Thermodesulfobacteriales</taxon>
        <taxon>Thermodesulfatatoraceae</taxon>
        <taxon>Thermodesulfatator</taxon>
    </lineage>
</organism>
<dbReference type="Gene3D" id="3.60.15.10">
    <property type="entry name" value="Ribonuclease Z/Hydroxyacylglutathione hydrolase-like"/>
    <property type="match status" value="1"/>
</dbReference>
<proteinExistence type="inferred from homology"/>
<dbReference type="STRING" id="1795632.TH606_04340"/>
<dbReference type="AlphaFoldDB" id="A0A177E903"/>
<dbReference type="PANTHER" id="PTHR43546">
    <property type="entry name" value="UPF0173 METAL-DEPENDENT HYDROLASE MJ1163-RELATED"/>
    <property type="match status" value="1"/>
</dbReference>
<dbReference type="InterPro" id="IPR022877">
    <property type="entry name" value="UPF0173"/>
</dbReference>
<dbReference type="Proteomes" id="UP000076964">
    <property type="component" value="Unassembled WGS sequence"/>
</dbReference>
<dbReference type="PANTHER" id="PTHR43546:SF3">
    <property type="entry name" value="UPF0173 METAL-DEPENDENT HYDROLASE MJ1163"/>
    <property type="match status" value="1"/>
</dbReference>
<comment type="caution">
    <text evidence="4">The sequence shown here is derived from an EMBL/GenBank/DDBJ whole genome shotgun (WGS) entry which is preliminary data.</text>
</comment>
<dbReference type="SMART" id="SM00849">
    <property type="entry name" value="Lactamase_B"/>
    <property type="match status" value="1"/>
</dbReference>
<dbReference type="OrthoDB" id="9789133at2"/>
<reference evidence="4 5" key="1">
    <citation type="submission" date="2016-02" db="EMBL/GenBank/DDBJ databases">
        <title>Draft genome sequence of Thermodesulfatator sp. S606.</title>
        <authorList>
            <person name="Lai Q."/>
            <person name="Cao J."/>
            <person name="Dupont S."/>
            <person name="Shao Z."/>
            <person name="Jebbar M."/>
            <person name="Alain K."/>
        </authorList>
    </citation>
    <scope>NUCLEOTIDE SEQUENCE [LARGE SCALE GENOMIC DNA]</scope>
    <source>
        <strain evidence="4 5">S606</strain>
    </source>
</reference>
<dbReference type="GO" id="GO:0016787">
    <property type="term" value="F:hydrolase activity"/>
    <property type="evidence" value="ECO:0007669"/>
    <property type="project" value="UniProtKB-UniRule"/>
</dbReference>
<accession>A0A177E903</accession>
<protein>
    <recommendedName>
        <fullName evidence="2">UPF0173 metal-dependent hydrolase TH606_04340</fullName>
    </recommendedName>
</protein>
<dbReference type="InterPro" id="IPR001279">
    <property type="entry name" value="Metallo-B-lactamas"/>
</dbReference>
<dbReference type="SUPFAM" id="SSF56281">
    <property type="entry name" value="Metallo-hydrolase/oxidoreductase"/>
    <property type="match status" value="1"/>
</dbReference>
<dbReference type="EMBL" id="LSFI01000016">
    <property type="protein sequence ID" value="OAG27971.1"/>
    <property type="molecule type" value="Genomic_DNA"/>
</dbReference>
<dbReference type="RefSeq" id="WP_068541610.1">
    <property type="nucleotide sequence ID" value="NZ_LSFI01000016.1"/>
</dbReference>
<evidence type="ECO:0000256" key="2">
    <source>
        <dbReference type="HAMAP-Rule" id="MF_00457"/>
    </source>
</evidence>
<evidence type="ECO:0000313" key="4">
    <source>
        <dbReference type="EMBL" id="OAG27971.1"/>
    </source>
</evidence>
<comment type="similarity">
    <text evidence="2">Belongs to the UPF0173 family.</text>
</comment>
<keyword evidence="5" id="KW-1185">Reference proteome</keyword>
<evidence type="ECO:0000256" key="1">
    <source>
        <dbReference type="ARBA" id="ARBA00022801"/>
    </source>
</evidence>
<keyword evidence="1 2" id="KW-0378">Hydrolase</keyword>
<dbReference type="HAMAP" id="MF_00457">
    <property type="entry name" value="UPF0173"/>
    <property type="match status" value="1"/>
</dbReference>